<dbReference type="GO" id="GO:0016627">
    <property type="term" value="F:oxidoreductase activity, acting on the CH-CH group of donors"/>
    <property type="evidence" value="ECO:0007669"/>
    <property type="project" value="TreeGrafter"/>
</dbReference>
<feature type="domain" description="Pyridoxamine 5'-phosphate oxidase N-terminal" evidence="2">
    <location>
        <begin position="88"/>
        <end position="221"/>
    </location>
</feature>
<dbReference type="PANTHER" id="PTHR35176">
    <property type="entry name" value="HEME OXYGENASE HI_0854-RELATED"/>
    <property type="match status" value="1"/>
</dbReference>
<dbReference type="PANTHER" id="PTHR35176:SF6">
    <property type="entry name" value="HEME OXYGENASE HI_0854-RELATED"/>
    <property type="match status" value="1"/>
</dbReference>
<reference evidence="4 5" key="1">
    <citation type="journal article" date="2013" name="Genome Announc.">
        <title>Genome Sequences of Three hpAfrica2 Strains of Helicobacter pylori.</title>
        <authorList>
            <person name="Duncan S.S."/>
            <person name="Bertoli M.T."/>
            <person name="Kersulyte D."/>
            <person name="Valk P.L."/>
            <person name="Tamma S."/>
            <person name="Segal I."/>
            <person name="McClain M.S."/>
            <person name="Cover T.L."/>
            <person name="Berg D.E."/>
        </authorList>
    </citation>
    <scope>NUCLEOTIDE SEQUENCE [LARGE SCALE GENOMIC DNA]</scope>
    <source>
        <strain evidence="4 5">SouthAfrica50</strain>
    </source>
</reference>
<proteinExistence type="predicted"/>
<dbReference type="GO" id="GO:0005829">
    <property type="term" value="C:cytosol"/>
    <property type="evidence" value="ECO:0007669"/>
    <property type="project" value="TreeGrafter"/>
</dbReference>
<dbReference type="InterPro" id="IPR019595">
    <property type="entry name" value="DUF2470"/>
</dbReference>
<dbReference type="InterPro" id="IPR037119">
    <property type="entry name" value="Haem_oxidase_HugZ-like_sf"/>
</dbReference>
<sequence>MLDRIIEHMNAHHAEDMKGLLKKFGQVHHAENVAFKSVDSQGIVIGYNNNQTLRIEFNQEVKDPKDYKNAIIELCQSVEKTHDLKGVEEEIKAFREGFNSVCLATLHPNGHVVCSYASLMHDGKQYYIYVSEVAEHFAGLKHNPNNVEVMFLEDESKAKSAILRKRLRYKTNARFIERGAEFDKAFDAFIEKTGGAGGIKTIRTMQDFHLIALDFKEGRFVKGFGQAYDILGDKIAYVGDKGNPHNFPHKNKPFIQTI</sequence>
<dbReference type="InterPro" id="IPR052019">
    <property type="entry name" value="F420H2_bilvrd_red/Heme_oxyg"/>
</dbReference>
<keyword evidence="1 4" id="KW-0560">Oxidoreductase</keyword>
<dbReference type="InterPro" id="IPR011576">
    <property type="entry name" value="Pyridox_Oxase_N"/>
</dbReference>
<evidence type="ECO:0000259" key="3">
    <source>
        <dbReference type="Pfam" id="PF10615"/>
    </source>
</evidence>
<dbReference type="Pfam" id="PF10615">
    <property type="entry name" value="DUF2470"/>
    <property type="match status" value="1"/>
</dbReference>
<dbReference type="Gene3D" id="3.20.180.10">
    <property type="entry name" value="PNP-oxidase-like"/>
    <property type="match status" value="1"/>
</dbReference>
<comment type="caution">
    <text evidence="4">The sequence shown here is derived from an EMBL/GenBank/DDBJ whole genome shotgun (WGS) entry which is preliminary data.</text>
</comment>
<dbReference type="AlphaFoldDB" id="T2SAB8"/>
<protein>
    <submittedName>
        <fullName evidence="4">Heme oxygenase, HugZ family</fullName>
        <ecNumber evidence="4">1.14.99.3</ecNumber>
    </submittedName>
</protein>
<dbReference type="FunFam" id="3.20.180.10:FF:000003">
    <property type="entry name" value="Heme oxygenase HugZ"/>
    <property type="match status" value="1"/>
</dbReference>
<dbReference type="NCBIfam" id="TIGR04109">
    <property type="entry name" value="heme_ox_HugZ"/>
    <property type="match status" value="1"/>
</dbReference>
<dbReference type="EMBL" id="AVNI01000002">
    <property type="protein sequence ID" value="EQD89230.1"/>
    <property type="molecule type" value="Genomic_DNA"/>
</dbReference>
<name>T2SAB8_HELPX</name>
<dbReference type="InterPro" id="IPR012349">
    <property type="entry name" value="Split_barrel_FMN-bd"/>
</dbReference>
<accession>T2SAB8</accession>
<dbReference type="Gene3D" id="2.30.110.10">
    <property type="entry name" value="Electron Transport, Fmn-binding Protein, Chain A"/>
    <property type="match status" value="1"/>
</dbReference>
<dbReference type="EC" id="1.14.99.3" evidence="4"/>
<gene>
    <name evidence="4" type="primary">hugZ</name>
    <name evidence="4" type="ORF">HPSA50_1554</name>
</gene>
<evidence type="ECO:0000259" key="2">
    <source>
        <dbReference type="Pfam" id="PF01243"/>
    </source>
</evidence>
<dbReference type="FunFam" id="2.30.110.10:FF:000056">
    <property type="entry name" value="Heme oxygenase HugZ"/>
    <property type="match status" value="1"/>
</dbReference>
<dbReference type="PATRIC" id="fig|1352357.3.peg.1521"/>
<dbReference type="GO" id="GO:0070967">
    <property type="term" value="F:coenzyme F420 binding"/>
    <property type="evidence" value="ECO:0007669"/>
    <property type="project" value="TreeGrafter"/>
</dbReference>
<dbReference type="InterPro" id="IPR026324">
    <property type="entry name" value="Haem_oxygenase_HugZ"/>
</dbReference>
<dbReference type="Pfam" id="PF01243">
    <property type="entry name" value="PNPOx_N"/>
    <property type="match status" value="1"/>
</dbReference>
<dbReference type="Proteomes" id="UP000015816">
    <property type="component" value="Unassembled WGS sequence"/>
</dbReference>
<evidence type="ECO:0000313" key="5">
    <source>
        <dbReference type="Proteomes" id="UP000015816"/>
    </source>
</evidence>
<organism evidence="4 5">
    <name type="scientific">Helicobacter pylori SouthAfrica50</name>
    <dbReference type="NCBI Taxonomy" id="1352357"/>
    <lineage>
        <taxon>Bacteria</taxon>
        <taxon>Pseudomonadati</taxon>
        <taxon>Campylobacterota</taxon>
        <taxon>Epsilonproteobacteria</taxon>
        <taxon>Campylobacterales</taxon>
        <taxon>Helicobacteraceae</taxon>
        <taxon>Helicobacter</taxon>
    </lineage>
</organism>
<dbReference type="SUPFAM" id="SSF50475">
    <property type="entry name" value="FMN-binding split barrel"/>
    <property type="match status" value="2"/>
</dbReference>
<evidence type="ECO:0000256" key="1">
    <source>
        <dbReference type="ARBA" id="ARBA00023002"/>
    </source>
</evidence>
<feature type="domain" description="DUF2470" evidence="3">
    <location>
        <begin position="3"/>
        <end position="74"/>
    </location>
</feature>
<evidence type="ECO:0000313" key="4">
    <source>
        <dbReference type="EMBL" id="EQD89230.1"/>
    </source>
</evidence>